<dbReference type="PANTHER" id="PTHR33307:SF6">
    <property type="entry name" value="ALPHA-RHAMNOSIDASE (EUROFUNG)-RELATED"/>
    <property type="match status" value="1"/>
</dbReference>
<dbReference type="GO" id="GO:0005975">
    <property type="term" value="P:carbohydrate metabolic process"/>
    <property type="evidence" value="ECO:0007669"/>
    <property type="project" value="InterPro"/>
</dbReference>
<feature type="domain" description="Alpha-L-rhamnosidase six-hairpin glycosidase" evidence="7">
    <location>
        <begin position="555"/>
        <end position="881"/>
    </location>
</feature>
<evidence type="ECO:0000256" key="2">
    <source>
        <dbReference type="ARBA" id="ARBA00012652"/>
    </source>
</evidence>
<dbReference type="InterPro" id="IPR013783">
    <property type="entry name" value="Ig-like_fold"/>
</dbReference>
<evidence type="ECO:0000259" key="5">
    <source>
        <dbReference type="Pfam" id="PF05592"/>
    </source>
</evidence>
<dbReference type="Gene3D" id="2.60.420.10">
    <property type="entry name" value="Maltose phosphorylase, domain 3"/>
    <property type="match status" value="1"/>
</dbReference>
<feature type="chain" id="PRO_5025556969" description="alpha-L-rhamnosidase" evidence="4">
    <location>
        <begin position="20"/>
        <end position="995"/>
    </location>
</feature>
<dbReference type="SUPFAM" id="SSF48208">
    <property type="entry name" value="Six-hairpin glycosidases"/>
    <property type="match status" value="1"/>
</dbReference>
<dbReference type="PANTHER" id="PTHR33307">
    <property type="entry name" value="ALPHA-RHAMNOSIDASE (EUROFUNG)"/>
    <property type="match status" value="1"/>
</dbReference>
<reference evidence="9 10" key="1">
    <citation type="submission" date="2019-04" db="EMBL/GenBank/DDBJ databases">
        <authorList>
            <person name="Van Vliet M D."/>
        </authorList>
    </citation>
    <scope>NUCLEOTIDE SEQUENCE [LARGE SCALE GENOMIC DNA]</scope>
    <source>
        <strain evidence="9 10">F1</strain>
    </source>
</reference>
<dbReference type="Proteomes" id="UP000366872">
    <property type="component" value="Unassembled WGS sequence"/>
</dbReference>
<dbReference type="Pfam" id="PF05592">
    <property type="entry name" value="Bac_rhamnosid"/>
    <property type="match status" value="1"/>
</dbReference>
<dbReference type="InterPro" id="IPR016007">
    <property type="entry name" value="Alpha_rhamnosid"/>
</dbReference>
<feature type="domain" description="Alpha-L-rhamnosidase C-terminal" evidence="8">
    <location>
        <begin position="885"/>
        <end position="957"/>
    </location>
</feature>
<dbReference type="Gene3D" id="2.60.40.10">
    <property type="entry name" value="Immunoglobulins"/>
    <property type="match status" value="1"/>
</dbReference>
<keyword evidence="3" id="KW-0378">Hydrolase</keyword>
<proteinExistence type="predicted"/>
<keyword evidence="4" id="KW-0732">Signal</keyword>
<dbReference type="InterPro" id="IPR035398">
    <property type="entry name" value="Bac_rhamnosid_C"/>
</dbReference>
<feature type="domain" description="Bacterial alpha-L-rhamnosidase N-terminal" evidence="6">
    <location>
        <begin position="270"/>
        <end position="438"/>
    </location>
</feature>
<feature type="signal peptide" evidence="4">
    <location>
        <begin position="1"/>
        <end position="19"/>
    </location>
</feature>
<dbReference type="InterPro" id="IPR035396">
    <property type="entry name" value="Bac_rhamnosid6H"/>
</dbReference>
<protein>
    <recommendedName>
        <fullName evidence="2">alpha-L-rhamnosidase</fullName>
        <ecNumber evidence="2">3.2.1.40</ecNumber>
    </recommendedName>
</protein>
<comment type="catalytic activity">
    <reaction evidence="1">
        <text>Hydrolysis of terminal non-reducing alpha-L-rhamnose residues in alpha-L-rhamnosides.</text>
        <dbReference type="EC" id="3.2.1.40"/>
    </reaction>
</comment>
<dbReference type="InterPro" id="IPR008902">
    <property type="entry name" value="Rhamnosid_concanavalin"/>
</dbReference>
<dbReference type="Pfam" id="PF17389">
    <property type="entry name" value="Bac_rhamnosid6H"/>
    <property type="match status" value="1"/>
</dbReference>
<evidence type="ECO:0000259" key="7">
    <source>
        <dbReference type="Pfam" id="PF17389"/>
    </source>
</evidence>
<dbReference type="Gene3D" id="2.60.120.260">
    <property type="entry name" value="Galactose-binding domain-like"/>
    <property type="match status" value="2"/>
</dbReference>
<sequence>MRNRYAIIPVALAAFIVCATNGFSAASIRPVEPRCEYHVEPQGLDVLQPRLSWRLESGQRAQMQSAYRILVAGSPETLANDAGDLWDSGKVNSGESIQIAYKGKPLTSRQSCCWKVMVWDREGNPSIWSEPAMWSMGLLKPKDWKAQWIGYDEIPEDPIQEGPKVVVVKALYGLGGKPSKQVDVTEKLQKRVAEGTLKLSVGNELAEKDPAPGKLKKLELEYTFDGVTRKRIFSEGETFEFFSTNRPNLMNRSYLPSPYLRKVFAVKAPVKRAVVYVSAQGFVELHLNGQRVGDEFFTPPGWTDYRKRIYYKAYDVTDLLQQGDNAIGGILGDGWFRGNISIKGQNQYGSKIRLLSQLHIDYADGRSETVVSDPSWKASFGPILLSDMQAGETYDARREMPGWDKSGFDDSQWRAVNTGSALKANPVIEAYPGVPVRRTQELPVVKITEPMKGLHVFDLGQNFAGWVRLKVSGKAGDKIVMRFGEMLSPDGSVFTENLRSARATDTYILKGDGVEVWEPHFTFHGFRYVEVTGLREDPPADTLTGVVVHSDAPLTSSFECSDPMLNQLHSNILWGQRSNYLEVPTDCPQRDERLGWTGDTQVYIRSGTYHQDVASFFTKWIVDLEDTQNRGMFGQQAPAFHGHASSGWSDAGIICPWTIYRVYGDARIVEKHYDAMARYIEACEKHGLSGIPKGFGDWLAVGSSTPKDVISTAYFAYSTSLMAEMAEAIGKKADATTYRELFERIREHFQKTFVDADGRVKGNTQTAYCMALHYDLLTEKQRRQAAAHLVERIKAKDYHLSVGFLGVPILLPTLTEIGRSDLAYRLLQNKTYPSWGYSVEQGATTIWERWDSWTREKGFNAGAMNSFNHYAYGACSEWMFYSMLGIDLDAAGYKTIRMKPEIGSGITWAKGHYDSIRGRISSDWKIEDDTFHWKVEIPANSTATMYIAAEQAADVTEGGRPVEDGAGIQVLGQKEGCVVIQVGSGSYAFTAKGRL</sequence>
<dbReference type="InterPro" id="IPR013737">
    <property type="entry name" value="Bac_rhamnosid_N"/>
</dbReference>
<dbReference type="Pfam" id="PF17390">
    <property type="entry name" value="Bac_rhamnosid_C"/>
    <property type="match status" value="1"/>
</dbReference>
<dbReference type="EMBL" id="CAAHFG010000001">
    <property type="protein sequence ID" value="VGO12678.1"/>
    <property type="molecule type" value="Genomic_DNA"/>
</dbReference>
<evidence type="ECO:0000256" key="4">
    <source>
        <dbReference type="SAM" id="SignalP"/>
    </source>
</evidence>
<dbReference type="RefSeq" id="WP_136078323.1">
    <property type="nucleotide sequence ID" value="NZ_CAAHFG010000001.1"/>
</dbReference>
<evidence type="ECO:0000256" key="3">
    <source>
        <dbReference type="ARBA" id="ARBA00022801"/>
    </source>
</evidence>
<dbReference type="InterPro" id="IPR008928">
    <property type="entry name" value="6-hairpin_glycosidase_sf"/>
</dbReference>
<dbReference type="InterPro" id="IPR012341">
    <property type="entry name" value="6hp_glycosidase-like_sf"/>
</dbReference>
<evidence type="ECO:0000313" key="10">
    <source>
        <dbReference type="Proteomes" id="UP000366872"/>
    </source>
</evidence>
<dbReference type="Pfam" id="PF08531">
    <property type="entry name" value="Bac_rhamnosid_N"/>
    <property type="match status" value="1"/>
</dbReference>
<gene>
    <name evidence="9" type="ORF">PDESU_01231</name>
</gene>
<dbReference type="GO" id="GO:0030596">
    <property type="term" value="F:alpha-L-rhamnosidase activity"/>
    <property type="evidence" value="ECO:0007669"/>
    <property type="project" value="UniProtKB-EC"/>
</dbReference>
<evidence type="ECO:0000259" key="8">
    <source>
        <dbReference type="Pfam" id="PF17390"/>
    </source>
</evidence>
<evidence type="ECO:0000259" key="6">
    <source>
        <dbReference type="Pfam" id="PF08531"/>
    </source>
</evidence>
<dbReference type="Gene3D" id="1.50.10.10">
    <property type="match status" value="1"/>
</dbReference>
<dbReference type="AlphaFoldDB" id="A0A6C2TY64"/>
<evidence type="ECO:0000313" key="9">
    <source>
        <dbReference type="EMBL" id="VGO12678.1"/>
    </source>
</evidence>
<evidence type="ECO:0000256" key="1">
    <source>
        <dbReference type="ARBA" id="ARBA00001445"/>
    </source>
</evidence>
<feature type="domain" description="Alpha-L-rhamnosidase concanavalin-like" evidence="5">
    <location>
        <begin position="452"/>
        <end position="549"/>
    </location>
</feature>
<organism evidence="9 10">
    <name type="scientific">Pontiella desulfatans</name>
    <dbReference type="NCBI Taxonomy" id="2750659"/>
    <lineage>
        <taxon>Bacteria</taxon>
        <taxon>Pseudomonadati</taxon>
        <taxon>Kiritimatiellota</taxon>
        <taxon>Kiritimatiellia</taxon>
        <taxon>Kiritimatiellales</taxon>
        <taxon>Pontiellaceae</taxon>
        <taxon>Pontiella</taxon>
    </lineage>
</organism>
<dbReference type="PIRSF" id="PIRSF010631">
    <property type="entry name" value="A-rhamnsds"/>
    <property type="match status" value="1"/>
</dbReference>
<dbReference type="Pfam" id="PF25788">
    <property type="entry name" value="Ig_Rha78A_N"/>
    <property type="match status" value="1"/>
</dbReference>
<dbReference type="EC" id="3.2.1.40" evidence="2"/>
<name>A0A6C2TY64_PONDE</name>
<accession>A0A6C2TY64</accession>
<keyword evidence="10" id="KW-1185">Reference proteome</keyword>